<evidence type="ECO:0000256" key="5">
    <source>
        <dbReference type="ARBA" id="ARBA00022605"/>
    </source>
</evidence>
<dbReference type="PANTHER" id="PTHR42811">
    <property type="entry name" value="SERINE ACETYLTRANSFERASE"/>
    <property type="match status" value="1"/>
</dbReference>
<comment type="caution">
    <text evidence="10">The sequence shown here is derived from an EMBL/GenBank/DDBJ whole genome shotgun (WGS) entry which is preliminary data.</text>
</comment>
<proteinExistence type="inferred from homology"/>
<reference evidence="10 11" key="1">
    <citation type="submission" date="2011-06" db="EMBL/GenBank/DDBJ databases">
        <authorList>
            <person name="Muzny D."/>
            <person name="Qin X."/>
            <person name="Deng J."/>
            <person name="Jiang H."/>
            <person name="Liu Y."/>
            <person name="Qu J."/>
            <person name="Song X.-Z."/>
            <person name="Zhang L."/>
            <person name="Thornton R."/>
            <person name="Coyle M."/>
            <person name="Francisco L."/>
            <person name="Jackson L."/>
            <person name="Javaid M."/>
            <person name="Korchina V."/>
            <person name="Kovar C."/>
            <person name="Mata R."/>
            <person name="Mathew T."/>
            <person name="Ngo R."/>
            <person name="Nguyen L."/>
            <person name="Nguyen N."/>
            <person name="Okwuonu G."/>
            <person name="Ongeri F."/>
            <person name="Pham C."/>
            <person name="Simmons D."/>
            <person name="Wilczek-Boney K."/>
            <person name="Hale W."/>
            <person name="Jakkamsetti A."/>
            <person name="Pham P."/>
            <person name="Ruth R."/>
            <person name="San Lucas F."/>
            <person name="Warren J."/>
            <person name="Zhang J."/>
            <person name="Zhao Z."/>
            <person name="Zhou C."/>
            <person name="Zhu D."/>
            <person name="Lee S."/>
            <person name="Bess C."/>
            <person name="Blankenburg K."/>
            <person name="Forbes L."/>
            <person name="Fu Q."/>
            <person name="Gubbala S."/>
            <person name="Hirani K."/>
            <person name="Jayaseelan J.C."/>
            <person name="Lara F."/>
            <person name="Munidasa M."/>
            <person name="Palculict T."/>
            <person name="Patil S."/>
            <person name="Pu L.-L."/>
            <person name="Saada N."/>
            <person name="Tang L."/>
            <person name="Weissenberger G."/>
            <person name="Zhu Y."/>
            <person name="Hemphill L."/>
            <person name="Shang Y."/>
            <person name="Youmans B."/>
            <person name="Ayvaz T."/>
            <person name="Ross M."/>
            <person name="Santibanez J."/>
            <person name="Aqrawi P."/>
            <person name="Gross S."/>
            <person name="Joshi V."/>
            <person name="Fowler G."/>
            <person name="Nazareth L."/>
            <person name="Reid J."/>
            <person name="Worley K."/>
            <person name="Petrosino J."/>
            <person name="Highlander S."/>
            <person name="Gibbs R."/>
        </authorList>
    </citation>
    <scope>NUCLEOTIDE SEQUENCE [LARGE SCALE GENOMIC DNA]</scope>
    <source>
        <strain evidence="10 11">ATCC 25577</strain>
    </source>
</reference>
<protein>
    <recommendedName>
        <fullName evidence="4">Serine acetyltransferase</fullName>
        <ecNumber evidence="3">2.3.1.30</ecNumber>
    </recommendedName>
</protein>
<dbReference type="InterPro" id="IPR005881">
    <property type="entry name" value="Ser_O-AcTrfase"/>
</dbReference>
<keyword evidence="5" id="KW-0028">Amino-acid biosynthesis</keyword>
<keyword evidence="7" id="KW-0198">Cysteine biosynthesis</keyword>
<evidence type="ECO:0000256" key="4">
    <source>
        <dbReference type="ARBA" id="ARBA00018522"/>
    </source>
</evidence>
<gene>
    <name evidence="10" type="primary">cysE</name>
    <name evidence="10" type="ORF">HMPREF9153_0373</name>
</gene>
<evidence type="ECO:0000256" key="8">
    <source>
        <dbReference type="ARBA" id="ARBA00023315"/>
    </source>
</evidence>
<keyword evidence="6 10" id="KW-0808">Transferase</keyword>
<evidence type="ECO:0000256" key="9">
    <source>
        <dbReference type="ARBA" id="ARBA00049486"/>
    </source>
</evidence>
<dbReference type="InterPro" id="IPR001451">
    <property type="entry name" value="Hexapep"/>
</dbReference>
<evidence type="ECO:0000256" key="6">
    <source>
        <dbReference type="ARBA" id="ARBA00022679"/>
    </source>
</evidence>
<comment type="pathway">
    <text evidence="1">Amino-acid biosynthesis; L-cysteine biosynthesis; L-cysteine from L-serine: step 1/2.</text>
</comment>
<evidence type="ECO:0000256" key="2">
    <source>
        <dbReference type="ARBA" id="ARBA00007274"/>
    </source>
</evidence>
<dbReference type="NCBIfam" id="NF041874">
    <property type="entry name" value="EPS_EpsC"/>
    <property type="match status" value="1"/>
</dbReference>
<dbReference type="NCBIfam" id="TIGR01172">
    <property type="entry name" value="cysE"/>
    <property type="match status" value="1"/>
</dbReference>
<organism evidence="10 11">
    <name type="scientific">Cutibacterium avidum ATCC 25577</name>
    <dbReference type="NCBI Taxonomy" id="997355"/>
    <lineage>
        <taxon>Bacteria</taxon>
        <taxon>Bacillati</taxon>
        <taxon>Actinomycetota</taxon>
        <taxon>Actinomycetes</taxon>
        <taxon>Propionibacteriales</taxon>
        <taxon>Propionibacteriaceae</taxon>
        <taxon>Cutibacterium</taxon>
    </lineage>
</organism>
<dbReference type="InterPro" id="IPR042122">
    <property type="entry name" value="Ser_AcTrfase_N_sf"/>
</dbReference>
<dbReference type="EMBL" id="AGBA01000005">
    <property type="protein sequence ID" value="EGY78804.1"/>
    <property type="molecule type" value="Genomic_DNA"/>
</dbReference>
<name>G4CV16_9ACTN</name>
<comment type="catalytic activity">
    <reaction evidence="9">
        <text>L-serine + acetyl-CoA = O-acetyl-L-serine + CoA</text>
        <dbReference type="Rhea" id="RHEA:24560"/>
        <dbReference type="ChEBI" id="CHEBI:33384"/>
        <dbReference type="ChEBI" id="CHEBI:57287"/>
        <dbReference type="ChEBI" id="CHEBI:57288"/>
        <dbReference type="ChEBI" id="CHEBI:58340"/>
        <dbReference type="EC" id="2.3.1.30"/>
    </reaction>
</comment>
<dbReference type="PATRIC" id="fig|997355.3.peg.371"/>
<dbReference type="GO" id="GO:0009001">
    <property type="term" value="F:serine O-acetyltransferase activity"/>
    <property type="evidence" value="ECO:0007669"/>
    <property type="project" value="UniProtKB-EC"/>
</dbReference>
<accession>G4CV16</accession>
<dbReference type="Gene3D" id="2.160.10.10">
    <property type="entry name" value="Hexapeptide repeat proteins"/>
    <property type="match status" value="1"/>
</dbReference>
<dbReference type="FunFam" id="2.160.10.10:FF:000007">
    <property type="entry name" value="Serine acetyltransferase"/>
    <property type="match status" value="1"/>
</dbReference>
<keyword evidence="11" id="KW-1185">Reference proteome</keyword>
<dbReference type="SUPFAM" id="SSF51161">
    <property type="entry name" value="Trimeric LpxA-like enzymes"/>
    <property type="match status" value="1"/>
</dbReference>
<dbReference type="HOGENOM" id="CLU_051638_10_1_11"/>
<dbReference type="CDD" id="cd03354">
    <property type="entry name" value="LbH_SAT"/>
    <property type="match status" value="1"/>
</dbReference>
<dbReference type="AlphaFoldDB" id="G4CV16"/>
<dbReference type="GO" id="GO:0006535">
    <property type="term" value="P:cysteine biosynthetic process from serine"/>
    <property type="evidence" value="ECO:0007669"/>
    <property type="project" value="InterPro"/>
</dbReference>
<keyword evidence="8 10" id="KW-0012">Acyltransferase</keyword>
<dbReference type="Pfam" id="PF00132">
    <property type="entry name" value="Hexapep"/>
    <property type="match status" value="1"/>
</dbReference>
<evidence type="ECO:0000256" key="3">
    <source>
        <dbReference type="ARBA" id="ARBA00013266"/>
    </source>
</evidence>
<sequence>MSVGMSSDDDEVELRPPFPLVDRSGLDMVHAPVPLTAAELRLAMTNETTELLQTLKRWKERAMEDLDAAMREDPAATSKLMVAIAYQGVHAIWAHRLAHAIWVKYPALRPLARLLSQISRNLTGIEIHPGATIGRRFFIDHGMGVVIGETAVVGDDVLMYHQVTLGGRARGHFKRHPTIGNRVLIGAGAKIIGDITVGDDCKIGANALVIKDVAPGTVVVGIPSKVHQGDVIA</sequence>
<evidence type="ECO:0000256" key="7">
    <source>
        <dbReference type="ARBA" id="ARBA00023192"/>
    </source>
</evidence>
<dbReference type="GO" id="GO:0005737">
    <property type="term" value="C:cytoplasm"/>
    <property type="evidence" value="ECO:0007669"/>
    <property type="project" value="InterPro"/>
</dbReference>
<comment type="similarity">
    <text evidence="2">Belongs to the transferase hexapeptide repeat family.</text>
</comment>
<dbReference type="InterPro" id="IPR011004">
    <property type="entry name" value="Trimer_LpxA-like_sf"/>
</dbReference>
<dbReference type="InterPro" id="IPR045304">
    <property type="entry name" value="LbH_SAT"/>
</dbReference>
<evidence type="ECO:0000256" key="1">
    <source>
        <dbReference type="ARBA" id="ARBA00004876"/>
    </source>
</evidence>
<dbReference type="Gene3D" id="1.10.3130.10">
    <property type="entry name" value="serine acetyltransferase, domain 1"/>
    <property type="match status" value="1"/>
</dbReference>
<dbReference type="InterPro" id="IPR053376">
    <property type="entry name" value="Serine_acetyltransferase"/>
</dbReference>
<evidence type="ECO:0000313" key="10">
    <source>
        <dbReference type="EMBL" id="EGY78804.1"/>
    </source>
</evidence>
<dbReference type="Proteomes" id="UP000005332">
    <property type="component" value="Unassembled WGS sequence"/>
</dbReference>
<evidence type="ECO:0000313" key="11">
    <source>
        <dbReference type="Proteomes" id="UP000005332"/>
    </source>
</evidence>
<dbReference type="EC" id="2.3.1.30" evidence="3"/>